<keyword evidence="7" id="KW-1185">Reference proteome</keyword>
<gene>
    <name evidence="6" type="ORF">GCM10023094_30600</name>
</gene>
<proteinExistence type="inferred from homology"/>
<organism evidence="6 7">
    <name type="scientific">Rhodococcus olei</name>
    <dbReference type="NCBI Taxonomy" id="2161675"/>
    <lineage>
        <taxon>Bacteria</taxon>
        <taxon>Bacillati</taxon>
        <taxon>Actinomycetota</taxon>
        <taxon>Actinomycetes</taxon>
        <taxon>Mycobacteriales</taxon>
        <taxon>Nocardiaceae</taxon>
        <taxon>Rhodococcus</taxon>
    </lineage>
</organism>
<dbReference type="Proteomes" id="UP001501183">
    <property type="component" value="Unassembled WGS sequence"/>
</dbReference>
<dbReference type="InterPro" id="IPR011990">
    <property type="entry name" value="TPR-like_helical_dom_sf"/>
</dbReference>
<evidence type="ECO:0000256" key="3">
    <source>
        <dbReference type="ARBA" id="ARBA00023284"/>
    </source>
</evidence>
<feature type="region of interest" description="Disordered" evidence="4">
    <location>
        <begin position="24"/>
        <end position="53"/>
    </location>
</feature>
<dbReference type="InterPro" id="IPR013766">
    <property type="entry name" value="Thioredoxin_domain"/>
</dbReference>
<feature type="compositionally biased region" description="Low complexity" evidence="4">
    <location>
        <begin position="41"/>
        <end position="52"/>
    </location>
</feature>
<dbReference type="Pfam" id="PF00085">
    <property type="entry name" value="Thioredoxin"/>
    <property type="match status" value="1"/>
</dbReference>
<dbReference type="CDD" id="cd02956">
    <property type="entry name" value="ybbN"/>
    <property type="match status" value="1"/>
</dbReference>
<keyword evidence="3" id="KW-0676">Redox-active center</keyword>
<dbReference type="InterPro" id="IPR036249">
    <property type="entry name" value="Thioredoxin-like_sf"/>
</dbReference>
<sequence>MTRPGSRQPAPPSAALAAAMSGAVDLSGLKDRPQPPPAPTAAPATGDGPATGLSPVVEITEASFEAEVLERSLQVVVLVALWSARSEASAAFTRELEELAREGNGTWVLATVDVDANMRIAQAFGVQGIPTVVAVAAGQPLADFQGVQPVDQVRGWLGQVLAATAGKLSGPPQPEGAEPEPEDPRFVAAEDALAEGDLDGADAAYQAILDAEPGNKQAVAAQRQVRFLARVQNVAPDAVAAAAAEPANVAAQLDAADALLYTQQAEDAFTVLIDAVKRYAGDDRTTVRTRLLELFELFDPADPVVVAARRKLASALY</sequence>
<dbReference type="SUPFAM" id="SSF52833">
    <property type="entry name" value="Thioredoxin-like"/>
    <property type="match status" value="1"/>
</dbReference>
<dbReference type="PANTHER" id="PTHR45663:SF11">
    <property type="entry name" value="GEO12009P1"/>
    <property type="match status" value="1"/>
</dbReference>
<comment type="similarity">
    <text evidence="2">Belongs to the thioredoxin family.</text>
</comment>
<dbReference type="EMBL" id="BAABFB010000049">
    <property type="protein sequence ID" value="GAA4481768.1"/>
    <property type="molecule type" value="Genomic_DNA"/>
</dbReference>
<dbReference type="Gene3D" id="1.25.40.10">
    <property type="entry name" value="Tetratricopeptide repeat domain"/>
    <property type="match status" value="1"/>
</dbReference>
<evidence type="ECO:0000256" key="1">
    <source>
        <dbReference type="ARBA" id="ARBA00003318"/>
    </source>
</evidence>
<dbReference type="Pfam" id="PF14561">
    <property type="entry name" value="TPR_20"/>
    <property type="match status" value="1"/>
</dbReference>
<dbReference type="PROSITE" id="PS51352">
    <property type="entry name" value="THIOREDOXIN_2"/>
    <property type="match status" value="1"/>
</dbReference>
<evidence type="ECO:0000256" key="2">
    <source>
        <dbReference type="ARBA" id="ARBA00008987"/>
    </source>
</evidence>
<protein>
    <submittedName>
        <fullName evidence="6">Tetratricopeptide repeat protein</fullName>
    </submittedName>
</protein>
<comment type="caution">
    <text evidence="6">The sequence shown here is derived from an EMBL/GenBank/DDBJ whole genome shotgun (WGS) entry which is preliminary data.</text>
</comment>
<dbReference type="PANTHER" id="PTHR45663">
    <property type="entry name" value="GEO12009P1"/>
    <property type="match status" value="1"/>
</dbReference>
<accession>A0ABP8P7H5</accession>
<evidence type="ECO:0000259" key="5">
    <source>
        <dbReference type="PROSITE" id="PS51352"/>
    </source>
</evidence>
<dbReference type="Gene3D" id="3.40.30.10">
    <property type="entry name" value="Glutaredoxin"/>
    <property type="match status" value="1"/>
</dbReference>
<comment type="function">
    <text evidence="1">Participates in various redox reactions through the reversible oxidation of its active center dithiol to a disulfide and catalyzes dithiol-disulfide exchange reactions.</text>
</comment>
<evidence type="ECO:0000256" key="4">
    <source>
        <dbReference type="SAM" id="MobiDB-lite"/>
    </source>
</evidence>
<evidence type="ECO:0000313" key="6">
    <source>
        <dbReference type="EMBL" id="GAA4481768.1"/>
    </source>
</evidence>
<name>A0ABP8P7H5_9NOCA</name>
<reference evidence="7" key="1">
    <citation type="journal article" date="2019" name="Int. J. Syst. Evol. Microbiol.">
        <title>The Global Catalogue of Microorganisms (GCM) 10K type strain sequencing project: providing services to taxonomists for standard genome sequencing and annotation.</title>
        <authorList>
            <consortium name="The Broad Institute Genomics Platform"/>
            <consortium name="The Broad Institute Genome Sequencing Center for Infectious Disease"/>
            <person name="Wu L."/>
            <person name="Ma J."/>
        </authorList>
    </citation>
    <scope>NUCLEOTIDE SEQUENCE [LARGE SCALE GENOMIC DNA]</scope>
    <source>
        <strain evidence="7">JCM 32206</strain>
    </source>
</reference>
<feature type="domain" description="Thioredoxin" evidence="5">
    <location>
        <begin position="30"/>
        <end position="162"/>
    </location>
</feature>
<evidence type="ECO:0000313" key="7">
    <source>
        <dbReference type="Proteomes" id="UP001501183"/>
    </source>
</evidence>